<sequence length="52" mass="5703">MAKHQGLDMVARQRTYGGAARSTKPSSVIDERRPRGATSVNWCAVWISEALS</sequence>
<dbReference type="Gramene" id="KGN55883">
    <property type="protein sequence ID" value="KGN55883"/>
    <property type="gene ID" value="Csa_3G026680"/>
</dbReference>
<protein>
    <submittedName>
        <fullName evidence="2">Uncharacterized protein</fullName>
    </submittedName>
</protein>
<dbReference type="Proteomes" id="UP000029981">
    <property type="component" value="Chromosome 3"/>
</dbReference>
<accession>A0A0A0L2B2</accession>
<dbReference type="AlphaFoldDB" id="A0A0A0L2B2"/>
<evidence type="ECO:0000256" key="1">
    <source>
        <dbReference type="SAM" id="MobiDB-lite"/>
    </source>
</evidence>
<reference evidence="2 3" key="2">
    <citation type="journal article" date="2009" name="PLoS ONE">
        <title>An integrated genetic and cytogenetic map of the cucumber genome.</title>
        <authorList>
            <person name="Ren Y."/>
            <person name="Zhang Z."/>
            <person name="Liu J."/>
            <person name="Staub J.E."/>
            <person name="Han Y."/>
            <person name="Cheng Z."/>
            <person name="Li X."/>
            <person name="Lu J."/>
            <person name="Miao H."/>
            <person name="Kang H."/>
            <person name="Xie B."/>
            <person name="Gu X."/>
            <person name="Wang X."/>
            <person name="Du Y."/>
            <person name="Jin W."/>
            <person name="Huang S."/>
        </authorList>
    </citation>
    <scope>NUCLEOTIDE SEQUENCE [LARGE SCALE GENOMIC DNA]</scope>
    <source>
        <strain evidence="3">cv. 9930</strain>
    </source>
</reference>
<organism evidence="2 3">
    <name type="scientific">Cucumis sativus</name>
    <name type="common">Cucumber</name>
    <dbReference type="NCBI Taxonomy" id="3659"/>
    <lineage>
        <taxon>Eukaryota</taxon>
        <taxon>Viridiplantae</taxon>
        <taxon>Streptophyta</taxon>
        <taxon>Embryophyta</taxon>
        <taxon>Tracheophyta</taxon>
        <taxon>Spermatophyta</taxon>
        <taxon>Magnoliopsida</taxon>
        <taxon>eudicotyledons</taxon>
        <taxon>Gunneridae</taxon>
        <taxon>Pentapetalae</taxon>
        <taxon>rosids</taxon>
        <taxon>fabids</taxon>
        <taxon>Cucurbitales</taxon>
        <taxon>Cucurbitaceae</taxon>
        <taxon>Benincaseae</taxon>
        <taxon>Cucumis</taxon>
    </lineage>
</organism>
<reference evidence="2 3" key="4">
    <citation type="journal article" date="2011" name="BMC Genomics">
        <title>RNA-Seq improves annotation of protein-coding genes in the cucumber genome.</title>
        <authorList>
            <person name="Li Z."/>
            <person name="Zhang Z."/>
            <person name="Yan P."/>
            <person name="Huang S."/>
            <person name="Fei Z."/>
            <person name="Lin K."/>
        </authorList>
    </citation>
    <scope>NUCLEOTIDE SEQUENCE [LARGE SCALE GENOMIC DNA]</scope>
    <source>
        <strain evidence="3">cv. 9930</strain>
    </source>
</reference>
<feature type="region of interest" description="Disordered" evidence="1">
    <location>
        <begin position="1"/>
        <end position="35"/>
    </location>
</feature>
<gene>
    <name evidence="2" type="ORF">Csa_3G026680</name>
</gene>
<reference evidence="2 3" key="1">
    <citation type="journal article" date="2009" name="Nat. Genet.">
        <title>The genome of the cucumber, Cucumis sativus L.</title>
        <authorList>
            <person name="Huang S."/>
            <person name="Li R."/>
            <person name="Zhang Z."/>
            <person name="Li L."/>
            <person name="Gu X."/>
            <person name="Fan W."/>
            <person name="Lucas W.J."/>
            <person name="Wang X."/>
            <person name="Xie B."/>
            <person name="Ni P."/>
            <person name="Ren Y."/>
            <person name="Zhu H."/>
            <person name="Li J."/>
            <person name="Lin K."/>
            <person name="Jin W."/>
            <person name="Fei Z."/>
            <person name="Li G."/>
            <person name="Staub J."/>
            <person name="Kilian A."/>
            <person name="van der Vossen E.A."/>
            <person name="Wu Y."/>
            <person name="Guo J."/>
            <person name="He J."/>
            <person name="Jia Z."/>
            <person name="Ren Y."/>
            <person name="Tian G."/>
            <person name="Lu Y."/>
            <person name="Ruan J."/>
            <person name="Qian W."/>
            <person name="Wang M."/>
            <person name="Huang Q."/>
            <person name="Li B."/>
            <person name="Xuan Z."/>
            <person name="Cao J."/>
            <person name="Asan"/>
            <person name="Wu Z."/>
            <person name="Zhang J."/>
            <person name="Cai Q."/>
            <person name="Bai Y."/>
            <person name="Zhao B."/>
            <person name="Han Y."/>
            <person name="Li Y."/>
            <person name="Li X."/>
            <person name="Wang S."/>
            <person name="Shi Q."/>
            <person name="Liu S."/>
            <person name="Cho W.K."/>
            <person name="Kim J.Y."/>
            <person name="Xu Y."/>
            <person name="Heller-Uszynska K."/>
            <person name="Miao H."/>
            <person name="Cheng Z."/>
            <person name="Zhang S."/>
            <person name="Wu J."/>
            <person name="Yang Y."/>
            <person name="Kang H."/>
            <person name="Li M."/>
            <person name="Liang H."/>
            <person name="Ren X."/>
            <person name="Shi Z."/>
            <person name="Wen M."/>
            <person name="Jian M."/>
            <person name="Yang H."/>
            <person name="Zhang G."/>
            <person name="Yang Z."/>
            <person name="Chen R."/>
            <person name="Liu S."/>
            <person name="Li J."/>
            <person name="Ma L."/>
            <person name="Liu H."/>
            <person name="Zhou Y."/>
            <person name="Zhao J."/>
            <person name="Fang X."/>
            <person name="Li G."/>
            <person name="Fang L."/>
            <person name="Li Y."/>
            <person name="Liu D."/>
            <person name="Zheng H."/>
            <person name="Zhang Y."/>
            <person name="Qin N."/>
            <person name="Li Z."/>
            <person name="Yang G."/>
            <person name="Yang S."/>
            <person name="Bolund L."/>
            <person name="Kristiansen K."/>
            <person name="Zheng H."/>
            <person name="Li S."/>
            <person name="Zhang X."/>
            <person name="Yang H."/>
            <person name="Wang J."/>
            <person name="Sun R."/>
            <person name="Zhang B."/>
            <person name="Jiang S."/>
            <person name="Wang J."/>
            <person name="Du Y."/>
            <person name="Li S."/>
        </authorList>
    </citation>
    <scope>NUCLEOTIDE SEQUENCE [LARGE SCALE GENOMIC DNA]</scope>
    <source>
        <strain evidence="3">cv. 9930</strain>
    </source>
</reference>
<keyword evidence="3" id="KW-1185">Reference proteome</keyword>
<dbReference type="EMBL" id="CM002924">
    <property type="protein sequence ID" value="KGN55883.1"/>
    <property type="molecule type" value="Genomic_DNA"/>
</dbReference>
<reference evidence="2 3" key="3">
    <citation type="journal article" date="2010" name="BMC Genomics">
        <title>Transcriptome sequencing and comparative analysis of cucumber flowers with different sex types.</title>
        <authorList>
            <person name="Guo S."/>
            <person name="Zheng Y."/>
            <person name="Joung J.G."/>
            <person name="Liu S."/>
            <person name="Zhang Z."/>
            <person name="Crasta O.R."/>
            <person name="Sobral B.W."/>
            <person name="Xu Y."/>
            <person name="Huang S."/>
            <person name="Fei Z."/>
        </authorList>
    </citation>
    <scope>NUCLEOTIDE SEQUENCE [LARGE SCALE GENOMIC DNA]</scope>
    <source>
        <strain evidence="3">cv. 9930</strain>
    </source>
</reference>
<name>A0A0A0L2B2_CUCSA</name>
<evidence type="ECO:0000313" key="3">
    <source>
        <dbReference type="Proteomes" id="UP000029981"/>
    </source>
</evidence>
<evidence type="ECO:0000313" key="2">
    <source>
        <dbReference type="EMBL" id="KGN55883.1"/>
    </source>
</evidence>
<proteinExistence type="predicted"/>